<evidence type="ECO:0000313" key="6">
    <source>
        <dbReference type="EMBL" id="SEK96003.1"/>
    </source>
</evidence>
<evidence type="ECO:0000256" key="1">
    <source>
        <dbReference type="ARBA" id="ARBA00023002"/>
    </source>
</evidence>
<dbReference type="GO" id="GO:0051287">
    <property type="term" value="F:NAD binding"/>
    <property type="evidence" value="ECO:0007669"/>
    <property type="project" value="InterPro"/>
</dbReference>
<evidence type="ECO:0000259" key="5">
    <source>
        <dbReference type="Pfam" id="PF14833"/>
    </source>
</evidence>
<dbReference type="Proteomes" id="UP000199283">
    <property type="component" value="Unassembled WGS sequence"/>
</dbReference>
<name>A0A1H7LAG4_9RHOB</name>
<dbReference type="Gene3D" id="1.10.1040.10">
    <property type="entry name" value="N-(1-d-carboxylethyl)-l-norvaline Dehydrogenase, domain 2"/>
    <property type="match status" value="1"/>
</dbReference>
<keyword evidence="1" id="KW-0560">Oxidoreductase</keyword>
<accession>A0A1H7LAG4</accession>
<evidence type="ECO:0000256" key="2">
    <source>
        <dbReference type="ARBA" id="ARBA00023027"/>
    </source>
</evidence>
<feature type="active site" evidence="3">
    <location>
        <position position="167"/>
    </location>
</feature>
<feature type="domain" description="3-hydroxyisobutyrate dehydrogenase-like NAD-binding" evidence="5">
    <location>
        <begin position="161"/>
        <end position="279"/>
    </location>
</feature>
<protein>
    <submittedName>
        <fullName evidence="6">2-hydroxy-3-oxopropionate reductase</fullName>
    </submittedName>
</protein>
<dbReference type="AlphaFoldDB" id="A0A1H7LAG4"/>
<proteinExistence type="predicted"/>
<dbReference type="InterPro" id="IPR008927">
    <property type="entry name" value="6-PGluconate_DH-like_C_sf"/>
</dbReference>
<sequence>MTKLTLLGTGLMGGPMARNLLAKKHDLTVWNRSADKAAPLAGLGATVAETPEDAVAGAGIVISMLSDGPASNAVQQAVWDSFAIGTTWVEMASIRPEEARAHAARFAGIGMGYIDAPVSGGTKGAQGATLAIMAGGDADTFAKIQPVLSAMGRPVHVGPVGAGQLAKLANQAIVACTIGAVAEAMLLLEQGGADPAAVRDALKGGFADSVILQQHGARMTNRDFVPGGLTKFQIKDLDNVLSEADSLNLTLPTVSAVNDRFKHLRDAMDGGEMDHSALYLELRARNGL</sequence>
<evidence type="ECO:0000259" key="4">
    <source>
        <dbReference type="Pfam" id="PF03446"/>
    </source>
</evidence>
<dbReference type="STRING" id="188906.SAMN04488526_1667"/>
<dbReference type="Pfam" id="PF03446">
    <property type="entry name" value="NAD_binding_2"/>
    <property type="match status" value="1"/>
</dbReference>
<dbReference type="GO" id="GO:0016491">
    <property type="term" value="F:oxidoreductase activity"/>
    <property type="evidence" value="ECO:0007669"/>
    <property type="project" value="UniProtKB-KW"/>
</dbReference>
<evidence type="ECO:0000256" key="3">
    <source>
        <dbReference type="PIRSR" id="PIRSR000103-1"/>
    </source>
</evidence>
<organism evidence="6 7">
    <name type="scientific">Jannaschia helgolandensis</name>
    <dbReference type="NCBI Taxonomy" id="188906"/>
    <lineage>
        <taxon>Bacteria</taxon>
        <taxon>Pseudomonadati</taxon>
        <taxon>Pseudomonadota</taxon>
        <taxon>Alphaproteobacteria</taxon>
        <taxon>Rhodobacterales</taxon>
        <taxon>Roseobacteraceae</taxon>
        <taxon>Jannaschia</taxon>
    </lineage>
</organism>
<evidence type="ECO:0000313" key="7">
    <source>
        <dbReference type="Proteomes" id="UP000199283"/>
    </source>
</evidence>
<reference evidence="6 7" key="1">
    <citation type="submission" date="2016-10" db="EMBL/GenBank/DDBJ databases">
        <authorList>
            <person name="de Groot N.N."/>
        </authorList>
    </citation>
    <scope>NUCLEOTIDE SEQUENCE [LARGE SCALE GENOMIC DNA]</scope>
    <source>
        <strain evidence="6 7">DSM 14858</strain>
    </source>
</reference>
<dbReference type="SUPFAM" id="SSF48179">
    <property type="entry name" value="6-phosphogluconate dehydrogenase C-terminal domain-like"/>
    <property type="match status" value="1"/>
</dbReference>
<dbReference type="InterPro" id="IPR006115">
    <property type="entry name" value="6PGDH_NADP-bd"/>
</dbReference>
<keyword evidence="2" id="KW-0520">NAD</keyword>
<gene>
    <name evidence="6" type="ORF">SAMN04488526_1667</name>
</gene>
<dbReference type="OrthoDB" id="9812907at2"/>
<dbReference type="RefSeq" id="WP_092761717.1">
    <property type="nucleotide sequence ID" value="NZ_FNZQ01000002.1"/>
</dbReference>
<dbReference type="InterPro" id="IPR013328">
    <property type="entry name" value="6PGD_dom2"/>
</dbReference>
<dbReference type="InterPro" id="IPR036291">
    <property type="entry name" value="NAD(P)-bd_dom_sf"/>
</dbReference>
<keyword evidence="7" id="KW-1185">Reference proteome</keyword>
<dbReference type="PANTHER" id="PTHR43060">
    <property type="entry name" value="3-HYDROXYISOBUTYRATE DEHYDROGENASE-LIKE 1, MITOCHONDRIAL-RELATED"/>
    <property type="match status" value="1"/>
</dbReference>
<dbReference type="InterPro" id="IPR029154">
    <property type="entry name" value="HIBADH-like_NADP-bd"/>
</dbReference>
<feature type="domain" description="6-phosphogluconate dehydrogenase NADP-binding" evidence="4">
    <location>
        <begin position="4"/>
        <end position="156"/>
    </location>
</feature>
<dbReference type="GO" id="GO:0050661">
    <property type="term" value="F:NADP binding"/>
    <property type="evidence" value="ECO:0007669"/>
    <property type="project" value="InterPro"/>
</dbReference>
<dbReference type="SUPFAM" id="SSF51735">
    <property type="entry name" value="NAD(P)-binding Rossmann-fold domains"/>
    <property type="match status" value="1"/>
</dbReference>
<dbReference type="EMBL" id="FNZQ01000002">
    <property type="protein sequence ID" value="SEK96003.1"/>
    <property type="molecule type" value="Genomic_DNA"/>
</dbReference>
<dbReference type="PANTHER" id="PTHR43060:SF15">
    <property type="entry name" value="3-HYDROXYISOBUTYRATE DEHYDROGENASE-LIKE 1, MITOCHONDRIAL-RELATED"/>
    <property type="match status" value="1"/>
</dbReference>
<dbReference type="InterPro" id="IPR015815">
    <property type="entry name" value="HIBADH-related"/>
</dbReference>
<dbReference type="Gene3D" id="3.40.50.720">
    <property type="entry name" value="NAD(P)-binding Rossmann-like Domain"/>
    <property type="match status" value="1"/>
</dbReference>
<dbReference type="Pfam" id="PF14833">
    <property type="entry name" value="NAD_binding_11"/>
    <property type="match status" value="1"/>
</dbReference>
<dbReference type="PIRSF" id="PIRSF000103">
    <property type="entry name" value="HIBADH"/>
    <property type="match status" value="1"/>
</dbReference>